<dbReference type="OrthoDB" id="140921at2759"/>
<evidence type="ECO:0000313" key="1">
    <source>
        <dbReference type="EMBL" id="KAE8985304.1"/>
    </source>
</evidence>
<organism evidence="1 4">
    <name type="scientific">Phytophthora fragariae</name>
    <dbReference type="NCBI Taxonomy" id="53985"/>
    <lineage>
        <taxon>Eukaryota</taxon>
        <taxon>Sar</taxon>
        <taxon>Stramenopiles</taxon>
        <taxon>Oomycota</taxon>
        <taxon>Peronosporomycetes</taxon>
        <taxon>Peronosporales</taxon>
        <taxon>Peronosporaceae</taxon>
        <taxon>Phytophthora</taxon>
    </lineage>
</organism>
<accession>A0A6A3IZI3</accession>
<sequence>MRLRSPEPFVHPTSSYIVRCDIIKNDYVVTGDIRAAFDQCGASIGQIVRYQPSNYAWVTVHNGPRSTITIRINNQNDQPVHFRDKPVSVMLLFKPVTVIN</sequence>
<comment type="caution">
    <text evidence="1">The sequence shown here is derived from an EMBL/GenBank/DDBJ whole genome shotgun (WGS) entry which is preliminary data.</text>
</comment>
<evidence type="ECO:0000313" key="3">
    <source>
        <dbReference type="Proteomes" id="UP000433483"/>
    </source>
</evidence>
<evidence type="ECO:0000313" key="2">
    <source>
        <dbReference type="EMBL" id="KAE9184254.1"/>
    </source>
</evidence>
<dbReference type="Proteomes" id="UP000433483">
    <property type="component" value="Unassembled WGS sequence"/>
</dbReference>
<dbReference type="AlphaFoldDB" id="A0A6A3IZI3"/>
<protein>
    <submittedName>
        <fullName evidence="1">Uncharacterized protein</fullName>
    </submittedName>
</protein>
<dbReference type="EMBL" id="QXFW01001828">
    <property type="protein sequence ID" value="KAE8985304.1"/>
    <property type="molecule type" value="Genomic_DNA"/>
</dbReference>
<gene>
    <name evidence="2" type="ORF">PF005_g21750</name>
    <name evidence="1" type="ORF">PF011_g20444</name>
</gene>
<dbReference type="Proteomes" id="UP000460718">
    <property type="component" value="Unassembled WGS sequence"/>
</dbReference>
<proteinExistence type="predicted"/>
<evidence type="ECO:0000313" key="4">
    <source>
        <dbReference type="Proteomes" id="UP000460718"/>
    </source>
</evidence>
<name>A0A6A3IZI3_9STRA</name>
<dbReference type="EMBL" id="QXGB01001885">
    <property type="protein sequence ID" value="KAE9184254.1"/>
    <property type="molecule type" value="Genomic_DNA"/>
</dbReference>
<keyword evidence="3" id="KW-1185">Reference proteome</keyword>
<reference evidence="1 4" key="1">
    <citation type="submission" date="2018-09" db="EMBL/GenBank/DDBJ databases">
        <title>Genomic investigation of the strawberry pathogen Phytophthora fragariae indicates pathogenicity is determined by transcriptional variation in three key races.</title>
        <authorList>
            <person name="Adams T.M."/>
            <person name="Armitage A.D."/>
            <person name="Sobczyk M.K."/>
            <person name="Bates H.J."/>
            <person name="Dunwell J.M."/>
            <person name="Nellist C.F."/>
            <person name="Harrison R.J."/>
        </authorList>
    </citation>
    <scope>NUCLEOTIDE SEQUENCE [LARGE SCALE GENOMIC DNA]</scope>
    <source>
        <strain evidence="2 3">NOV-27</strain>
        <strain evidence="1 4">SCRP245</strain>
    </source>
</reference>